<protein>
    <submittedName>
        <fullName evidence="1">Uncharacterized protein</fullName>
    </submittedName>
</protein>
<dbReference type="Gramene" id="OE9A008414T1">
    <property type="protein sequence ID" value="OE9A008414C1"/>
    <property type="gene ID" value="OE9A008414"/>
</dbReference>
<dbReference type="AlphaFoldDB" id="A0A8S0Q454"/>
<proteinExistence type="predicted"/>
<sequence length="66" mass="7141">MICVDLKDLLSSAICNAHERLRAVAYIKIIVALLLQHRHCAVISSSGDLHAAPIHHAAILCAMQTV</sequence>
<comment type="caution">
    <text evidence="1">The sequence shown here is derived from an EMBL/GenBank/DDBJ whole genome shotgun (WGS) entry which is preliminary data.</text>
</comment>
<name>A0A8S0Q454_OLEEU</name>
<keyword evidence="2" id="KW-1185">Reference proteome</keyword>
<gene>
    <name evidence="1" type="ORF">OLEA9_A008414</name>
</gene>
<dbReference type="Proteomes" id="UP000594638">
    <property type="component" value="Unassembled WGS sequence"/>
</dbReference>
<dbReference type="EMBL" id="CACTIH010000318">
    <property type="protein sequence ID" value="CAA2959331.1"/>
    <property type="molecule type" value="Genomic_DNA"/>
</dbReference>
<accession>A0A8S0Q454</accession>
<evidence type="ECO:0000313" key="1">
    <source>
        <dbReference type="EMBL" id="CAA2959331.1"/>
    </source>
</evidence>
<evidence type="ECO:0000313" key="2">
    <source>
        <dbReference type="Proteomes" id="UP000594638"/>
    </source>
</evidence>
<organism evidence="1 2">
    <name type="scientific">Olea europaea subsp. europaea</name>
    <dbReference type="NCBI Taxonomy" id="158383"/>
    <lineage>
        <taxon>Eukaryota</taxon>
        <taxon>Viridiplantae</taxon>
        <taxon>Streptophyta</taxon>
        <taxon>Embryophyta</taxon>
        <taxon>Tracheophyta</taxon>
        <taxon>Spermatophyta</taxon>
        <taxon>Magnoliopsida</taxon>
        <taxon>eudicotyledons</taxon>
        <taxon>Gunneridae</taxon>
        <taxon>Pentapetalae</taxon>
        <taxon>asterids</taxon>
        <taxon>lamiids</taxon>
        <taxon>Lamiales</taxon>
        <taxon>Oleaceae</taxon>
        <taxon>Oleeae</taxon>
        <taxon>Olea</taxon>
    </lineage>
</organism>
<feature type="non-terminal residue" evidence="1">
    <location>
        <position position="66"/>
    </location>
</feature>
<reference evidence="1 2" key="1">
    <citation type="submission" date="2019-12" db="EMBL/GenBank/DDBJ databases">
        <authorList>
            <person name="Alioto T."/>
            <person name="Alioto T."/>
            <person name="Gomez Garrido J."/>
        </authorList>
    </citation>
    <scope>NUCLEOTIDE SEQUENCE [LARGE SCALE GENOMIC DNA]</scope>
</reference>